<dbReference type="WBParaSite" id="GPUH_0001797401-mRNA-1">
    <property type="protein sequence ID" value="GPUH_0001797401-mRNA-1"/>
    <property type="gene ID" value="GPUH_0001797401"/>
</dbReference>
<feature type="compositionally biased region" description="Basic and acidic residues" evidence="1">
    <location>
        <begin position="1"/>
        <end position="11"/>
    </location>
</feature>
<evidence type="ECO:0000313" key="3">
    <source>
        <dbReference type="Proteomes" id="UP000271098"/>
    </source>
</evidence>
<gene>
    <name evidence="2" type="ORF">GPUH_LOCUS17949</name>
</gene>
<name>A0A183EAF8_9BILA</name>
<evidence type="ECO:0000256" key="1">
    <source>
        <dbReference type="SAM" id="MobiDB-lite"/>
    </source>
</evidence>
<evidence type="ECO:0000313" key="4">
    <source>
        <dbReference type="WBParaSite" id="GPUH_0001797401-mRNA-1"/>
    </source>
</evidence>
<reference evidence="2 3" key="2">
    <citation type="submission" date="2018-11" db="EMBL/GenBank/DDBJ databases">
        <authorList>
            <consortium name="Pathogen Informatics"/>
        </authorList>
    </citation>
    <scope>NUCLEOTIDE SEQUENCE [LARGE SCALE GENOMIC DNA]</scope>
</reference>
<sequence length="124" mass="13559">MGENEHGRDDAQGSCSDDDNGGGDDDGDGDDNVDGNIGFKEKCFECPVQTSLNFMTHVCAAVKARLSGVDENALDEKGTYCCFSWELKLRGFDWSELWTIVPPAALQEMMRAMASMQEAPIARN</sequence>
<organism evidence="4">
    <name type="scientific">Gongylonema pulchrum</name>
    <dbReference type="NCBI Taxonomy" id="637853"/>
    <lineage>
        <taxon>Eukaryota</taxon>
        <taxon>Metazoa</taxon>
        <taxon>Ecdysozoa</taxon>
        <taxon>Nematoda</taxon>
        <taxon>Chromadorea</taxon>
        <taxon>Rhabditida</taxon>
        <taxon>Spirurina</taxon>
        <taxon>Spiruromorpha</taxon>
        <taxon>Spiruroidea</taxon>
        <taxon>Gongylonematidae</taxon>
        <taxon>Gongylonema</taxon>
    </lineage>
</organism>
<proteinExistence type="predicted"/>
<evidence type="ECO:0000313" key="2">
    <source>
        <dbReference type="EMBL" id="VDN30749.1"/>
    </source>
</evidence>
<feature type="compositionally biased region" description="Acidic residues" evidence="1">
    <location>
        <begin position="16"/>
        <end position="33"/>
    </location>
</feature>
<dbReference type="AlphaFoldDB" id="A0A183EAF8"/>
<protein>
    <submittedName>
        <fullName evidence="2 4">Uncharacterized protein</fullName>
    </submittedName>
</protein>
<accession>A0A183EAF8</accession>
<dbReference type="EMBL" id="UYRT01085939">
    <property type="protein sequence ID" value="VDN30749.1"/>
    <property type="molecule type" value="Genomic_DNA"/>
</dbReference>
<reference evidence="4" key="1">
    <citation type="submission" date="2016-06" db="UniProtKB">
        <authorList>
            <consortium name="WormBaseParasite"/>
        </authorList>
    </citation>
    <scope>IDENTIFICATION</scope>
</reference>
<dbReference type="Proteomes" id="UP000271098">
    <property type="component" value="Unassembled WGS sequence"/>
</dbReference>
<keyword evidence="3" id="KW-1185">Reference proteome</keyword>
<feature type="region of interest" description="Disordered" evidence="1">
    <location>
        <begin position="1"/>
        <end position="33"/>
    </location>
</feature>